<sequence>MKASVVSLEGRKLSEIELPRQFNADVDETLIRRAVLAIQSASIQTHYPFAFAGRNNTAIYVGSRGKPTMHRTINVGHARKPRMKNRRGLLSGQVAGIPGVVGGPKAHPPKFSKVWEEKINAKEKRKATEAAIAATAKSELVKSRGHEFAANVAFPIVIDSGFENLQKTKDVVAAFDAIGISQDIERAARKKKIRAGKGKKRGRQYKRRKSILIVAADSAKVFKSARNLEGVDIVRLKDLNANVLAPGALPGRLTVWTEKAISEMSGANSKKKETGRK</sequence>
<dbReference type="NCBIfam" id="TIGR03672">
    <property type="entry name" value="rpl4p_arch"/>
    <property type="match status" value="1"/>
</dbReference>
<evidence type="ECO:0000313" key="9">
    <source>
        <dbReference type="Proteomes" id="UP000565078"/>
    </source>
</evidence>
<dbReference type="EMBL" id="DUGC01000097">
    <property type="protein sequence ID" value="HIH10227.1"/>
    <property type="molecule type" value="Genomic_DNA"/>
</dbReference>
<dbReference type="GO" id="GO:0003735">
    <property type="term" value="F:structural constituent of ribosome"/>
    <property type="evidence" value="ECO:0007669"/>
    <property type="project" value="InterPro"/>
</dbReference>
<dbReference type="GO" id="GO:0006412">
    <property type="term" value="P:translation"/>
    <property type="evidence" value="ECO:0007669"/>
    <property type="project" value="InterPro"/>
</dbReference>
<accession>A0A7J4J2D9</accession>
<dbReference type="AlphaFoldDB" id="A0A7J4J2D9"/>
<dbReference type="SUPFAM" id="SSF52166">
    <property type="entry name" value="Ribosomal protein L4"/>
    <property type="match status" value="1"/>
</dbReference>
<dbReference type="GO" id="GO:0005840">
    <property type="term" value="C:ribosome"/>
    <property type="evidence" value="ECO:0007669"/>
    <property type="project" value="UniProtKB-KW"/>
</dbReference>
<protein>
    <recommendedName>
        <fullName evidence="6 7">50S ribosomal protein L4</fullName>
    </recommendedName>
</protein>
<dbReference type="Proteomes" id="UP000565078">
    <property type="component" value="Unassembled WGS sequence"/>
</dbReference>
<dbReference type="InterPro" id="IPR045240">
    <property type="entry name" value="Ribosomal_uL4_euk/arch"/>
</dbReference>
<name>A0A7J4J2D9_9ARCH</name>
<dbReference type="PANTHER" id="PTHR19431">
    <property type="entry name" value="60S RIBOSOMAL PROTEIN L4"/>
    <property type="match status" value="1"/>
</dbReference>
<evidence type="ECO:0000256" key="6">
    <source>
        <dbReference type="ARBA" id="ARBA00035462"/>
    </source>
</evidence>
<keyword evidence="2" id="KW-0699">rRNA-binding</keyword>
<evidence type="ECO:0000313" key="8">
    <source>
        <dbReference type="EMBL" id="HIH10227.1"/>
    </source>
</evidence>
<evidence type="ECO:0000256" key="1">
    <source>
        <dbReference type="ARBA" id="ARBA00010528"/>
    </source>
</evidence>
<keyword evidence="3" id="KW-0694">RNA-binding</keyword>
<evidence type="ECO:0000256" key="7">
    <source>
        <dbReference type="NCBIfam" id="TIGR03672"/>
    </source>
</evidence>
<dbReference type="Gene3D" id="3.40.1370.10">
    <property type="match status" value="1"/>
</dbReference>
<keyword evidence="4 8" id="KW-0689">Ribosomal protein</keyword>
<dbReference type="GO" id="GO:1990904">
    <property type="term" value="C:ribonucleoprotein complex"/>
    <property type="evidence" value="ECO:0007669"/>
    <property type="project" value="UniProtKB-KW"/>
</dbReference>
<dbReference type="InterPro" id="IPR023574">
    <property type="entry name" value="Ribosomal_uL4_dom_sf"/>
</dbReference>
<organism evidence="8 9">
    <name type="scientific">Candidatus Iainarchaeum sp</name>
    <dbReference type="NCBI Taxonomy" id="3101447"/>
    <lineage>
        <taxon>Archaea</taxon>
        <taxon>Candidatus Iainarchaeota</taxon>
        <taxon>Candidatus Iainarchaeia</taxon>
        <taxon>Candidatus Iainarchaeales</taxon>
        <taxon>Candidatus Iainarchaeaceae</taxon>
        <taxon>Candidatus Iainarchaeum</taxon>
    </lineage>
</organism>
<comment type="similarity">
    <text evidence="1">Belongs to the universal ribosomal protein uL4 family.</text>
</comment>
<evidence type="ECO:0000256" key="2">
    <source>
        <dbReference type="ARBA" id="ARBA00022730"/>
    </source>
</evidence>
<dbReference type="InterPro" id="IPR013000">
    <property type="entry name" value="Ribosomal_uL4_euk/arc_CS"/>
</dbReference>
<dbReference type="GO" id="GO:0019843">
    <property type="term" value="F:rRNA binding"/>
    <property type="evidence" value="ECO:0007669"/>
    <property type="project" value="UniProtKB-KW"/>
</dbReference>
<dbReference type="InterPro" id="IPR002136">
    <property type="entry name" value="Ribosomal_uL4"/>
</dbReference>
<dbReference type="PROSITE" id="PS00939">
    <property type="entry name" value="RIBOSOMAL_L1E"/>
    <property type="match status" value="1"/>
</dbReference>
<dbReference type="Pfam" id="PF00573">
    <property type="entry name" value="Ribosomal_L4"/>
    <property type="match status" value="1"/>
</dbReference>
<evidence type="ECO:0000256" key="3">
    <source>
        <dbReference type="ARBA" id="ARBA00022884"/>
    </source>
</evidence>
<evidence type="ECO:0000256" key="4">
    <source>
        <dbReference type="ARBA" id="ARBA00022980"/>
    </source>
</evidence>
<evidence type="ECO:0000256" key="5">
    <source>
        <dbReference type="ARBA" id="ARBA00023274"/>
    </source>
</evidence>
<gene>
    <name evidence="8" type="ORF">HA254_06200</name>
</gene>
<keyword evidence="5" id="KW-0687">Ribonucleoprotein</keyword>
<comment type="caution">
    <text evidence="8">The sequence shown here is derived from an EMBL/GenBank/DDBJ whole genome shotgun (WGS) entry which is preliminary data.</text>
</comment>
<reference evidence="9" key="1">
    <citation type="journal article" date="2020" name="bioRxiv">
        <title>A rank-normalized archaeal taxonomy based on genome phylogeny resolves widespread incomplete and uneven classifications.</title>
        <authorList>
            <person name="Rinke C."/>
            <person name="Chuvochina M."/>
            <person name="Mussig A.J."/>
            <person name="Chaumeil P.-A."/>
            <person name="Waite D.W."/>
            <person name="Whitman W.B."/>
            <person name="Parks D.H."/>
            <person name="Hugenholtz P."/>
        </authorList>
    </citation>
    <scope>NUCLEOTIDE SEQUENCE [LARGE SCALE GENOMIC DNA]</scope>
</reference>
<proteinExistence type="inferred from homology"/>
<dbReference type="InterPro" id="IPR019970">
    <property type="entry name" value="Ribosomall_uL4-arc"/>
</dbReference>